<dbReference type="InterPro" id="IPR029063">
    <property type="entry name" value="SAM-dependent_MTases_sf"/>
</dbReference>
<keyword evidence="2 3" id="KW-0808">Transferase</keyword>
<dbReference type="PANTHER" id="PTHR40048:SF1">
    <property type="entry name" value="RHAMNOSYL O-METHYLTRANSFERASE"/>
    <property type="match status" value="1"/>
</dbReference>
<evidence type="ECO:0000313" key="3">
    <source>
        <dbReference type="EMBL" id="SME42176.1"/>
    </source>
</evidence>
<reference evidence="5 6" key="1">
    <citation type="submission" date="2017-04" db="EMBL/GenBank/DDBJ databases">
        <authorList>
            <person name="Criscuolo A."/>
        </authorList>
    </citation>
    <scope>NUCLEOTIDE SEQUENCE [LARGE SCALE GENOMIC DNA]</scope>
    <source>
        <strain evidence="3">16-00174</strain>
        <strain evidence="4">16-00221</strain>
    </source>
</reference>
<evidence type="ECO:0000313" key="5">
    <source>
        <dbReference type="Proteomes" id="UP000194422"/>
    </source>
</evidence>
<dbReference type="InterPro" id="IPR007072">
    <property type="entry name" value="RNMT_CmcI"/>
</dbReference>
<dbReference type="EMBL" id="FWZC01000083">
    <property type="protein sequence ID" value="SME44732.1"/>
    <property type="molecule type" value="Genomic_DNA"/>
</dbReference>
<proteinExistence type="predicted"/>
<sequence length="237" mass="27099">MLIFIQKHSPYNHISHNILYNFRFQKGVFKIDNISSEFLKQFYDSRVWLYDTHWLGVPILKLPSDLFLYQEMIYELKPDLIIECGTCYGGSALYLASILDLIGKGHVLTIDIFPQPNRPSHDRITYLTASSVSVTAVQTILSMRKPDDVILVILDSDHSKEHVAKELLLYKSIVTKGSYIIVEDTSINGNPVSPDWGPGPMEAVEEFLATNNNFIIDESKHKFFISFNPKGFLKKIK</sequence>
<dbReference type="GO" id="GO:0008610">
    <property type="term" value="P:lipid biosynthetic process"/>
    <property type="evidence" value="ECO:0007669"/>
    <property type="project" value="InterPro"/>
</dbReference>
<comment type="caution">
    <text evidence="3">The sequence shown here is derived from an EMBL/GenBank/DDBJ whole genome shotgun (WGS) entry which is preliminary data.</text>
</comment>
<dbReference type="EC" id="2.1.1.-" evidence="3"/>
<keyword evidence="1 3" id="KW-0489">Methyltransferase</keyword>
<dbReference type="Proteomes" id="UP000194435">
    <property type="component" value="Unassembled WGS sequence"/>
</dbReference>
<dbReference type="Proteomes" id="UP000194422">
    <property type="component" value="Unassembled WGS sequence"/>
</dbReference>
<gene>
    <name evidence="3" type="ORF">BACERE00174_05390</name>
    <name evidence="4" type="ORF">BACERE00221_04676</name>
</gene>
<evidence type="ECO:0000313" key="6">
    <source>
        <dbReference type="Proteomes" id="UP000194435"/>
    </source>
</evidence>
<name>A0A7D8HB73_9BACI</name>
<evidence type="ECO:0000256" key="2">
    <source>
        <dbReference type="ARBA" id="ARBA00022679"/>
    </source>
</evidence>
<dbReference type="PANTHER" id="PTHR40048">
    <property type="entry name" value="RHAMNOSYL O-METHYLTRANSFERASE"/>
    <property type="match status" value="1"/>
</dbReference>
<protein>
    <submittedName>
        <fullName evidence="3">Rhamnosyl O-methyltransferase</fullName>
        <ecNumber evidence="3">2.1.1.-</ecNumber>
    </submittedName>
</protein>
<dbReference type="GO" id="GO:0008168">
    <property type="term" value="F:methyltransferase activity"/>
    <property type="evidence" value="ECO:0007669"/>
    <property type="project" value="UniProtKB-KW"/>
</dbReference>
<evidence type="ECO:0000256" key="1">
    <source>
        <dbReference type="ARBA" id="ARBA00022603"/>
    </source>
</evidence>
<organism evidence="3 5">
    <name type="scientific">Bacillus paranthracis</name>
    <dbReference type="NCBI Taxonomy" id="2026186"/>
    <lineage>
        <taxon>Bacteria</taxon>
        <taxon>Bacillati</taxon>
        <taxon>Bacillota</taxon>
        <taxon>Bacilli</taxon>
        <taxon>Bacillales</taxon>
        <taxon>Bacillaceae</taxon>
        <taxon>Bacillus</taxon>
        <taxon>Bacillus cereus group</taxon>
    </lineage>
</organism>
<dbReference type="Gene3D" id="3.40.50.150">
    <property type="entry name" value="Vaccinia Virus protein VP39"/>
    <property type="match status" value="1"/>
</dbReference>
<dbReference type="GO" id="GO:0032259">
    <property type="term" value="P:methylation"/>
    <property type="evidence" value="ECO:0007669"/>
    <property type="project" value="UniProtKB-KW"/>
</dbReference>
<dbReference type="Pfam" id="PF04989">
    <property type="entry name" value="RMNT_CmcI"/>
    <property type="match status" value="1"/>
</dbReference>
<accession>A0A7D8HB73</accession>
<evidence type="ECO:0000313" key="4">
    <source>
        <dbReference type="EMBL" id="SME44732.1"/>
    </source>
</evidence>
<dbReference type="GO" id="GO:0071770">
    <property type="term" value="P:DIM/DIP cell wall layer assembly"/>
    <property type="evidence" value="ECO:0007669"/>
    <property type="project" value="TreeGrafter"/>
</dbReference>
<dbReference type="AlphaFoldDB" id="A0A7D8HB73"/>
<dbReference type="SUPFAM" id="SSF53335">
    <property type="entry name" value="S-adenosyl-L-methionine-dependent methyltransferases"/>
    <property type="match status" value="1"/>
</dbReference>
<dbReference type="FunFam" id="3.40.50.150:FF:000253">
    <property type="entry name" value="Cephalosporin hydroxylase"/>
    <property type="match status" value="1"/>
</dbReference>
<dbReference type="GO" id="GO:0005886">
    <property type="term" value="C:plasma membrane"/>
    <property type="evidence" value="ECO:0007669"/>
    <property type="project" value="TreeGrafter"/>
</dbReference>
<dbReference type="EMBL" id="FWYW01000092">
    <property type="protein sequence ID" value="SME42176.1"/>
    <property type="molecule type" value="Genomic_DNA"/>
</dbReference>